<feature type="region of interest" description="Disordered" evidence="1">
    <location>
        <begin position="1"/>
        <end position="22"/>
    </location>
</feature>
<sequence length="117" mass="13589">MTSNSFQSWTPTVSGKHPDSIVSSEFTTAKKFRPSYEREEPCIEQLLANEYQRIWLTERDEWLNKLALSKDENKRRHKFKSSESTNKKAADKSTKTTRSTRTMCNSQATGLKQEKKP</sequence>
<reference evidence="3" key="1">
    <citation type="submission" date="2025-08" db="UniProtKB">
        <authorList>
            <consortium name="RefSeq"/>
        </authorList>
    </citation>
    <scope>IDENTIFICATION</scope>
    <source>
        <strain evidence="3">USDA-PBARC FA_bdor</strain>
        <tissue evidence="3">Whole organism</tissue>
    </source>
</reference>
<organism evidence="2 3">
    <name type="scientific">Fopius arisanus</name>
    <dbReference type="NCBI Taxonomy" id="64838"/>
    <lineage>
        <taxon>Eukaryota</taxon>
        <taxon>Metazoa</taxon>
        <taxon>Ecdysozoa</taxon>
        <taxon>Arthropoda</taxon>
        <taxon>Hexapoda</taxon>
        <taxon>Insecta</taxon>
        <taxon>Pterygota</taxon>
        <taxon>Neoptera</taxon>
        <taxon>Endopterygota</taxon>
        <taxon>Hymenoptera</taxon>
        <taxon>Apocrita</taxon>
        <taxon>Ichneumonoidea</taxon>
        <taxon>Braconidae</taxon>
        <taxon>Opiinae</taxon>
        <taxon>Fopius</taxon>
    </lineage>
</organism>
<name>A0A9R1TBM7_9HYME</name>
<proteinExistence type="predicted"/>
<feature type="compositionally biased region" description="Polar residues" evidence="1">
    <location>
        <begin position="1"/>
        <end position="13"/>
    </location>
</feature>
<feature type="compositionally biased region" description="Basic and acidic residues" evidence="1">
    <location>
        <begin position="85"/>
        <end position="94"/>
    </location>
</feature>
<dbReference type="AlphaFoldDB" id="A0A9R1TBM7"/>
<protein>
    <submittedName>
        <fullName evidence="3">Uncharacterized protein isoform X1</fullName>
    </submittedName>
</protein>
<evidence type="ECO:0000313" key="3">
    <source>
        <dbReference type="RefSeq" id="XP_011306163.1"/>
    </source>
</evidence>
<dbReference type="GeneID" id="105268353"/>
<gene>
    <name evidence="3" type="primary">LOC105268353</name>
</gene>
<evidence type="ECO:0000313" key="2">
    <source>
        <dbReference type="Proteomes" id="UP000694866"/>
    </source>
</evidence>
<keyword evidence="2" id="KW-1185">Reference proteome</keyword>
<dbReference type="Proteomes" id="UP000694866">
    <property type="component" value="Unplaced"/>
</dbReference>
<evidence type="ECO:0000256" key="1">
    <source>
        <dbReference type="SAM" id="MobiDB-lite"/>
    </source>
</evidence>
<feature type="region of interest" description="Disordered" evidence="1">
    <location>
        <begin position="72"/>
        <end position="117"/>
    </location>
</feature>
<dbReference type="KEGG" id="fas:105268353"/>
<accession>A0A9R1TBM7</accession>
<dbReference type="RefSeq" id="XP_011306163.1">
    <property type="nucleotide sequence ID" value="XM_011307861.1"/>
</dbReference>